<feature type="domain" description="HPr" evidence="6">
    <location>
        <begin position="1"/>
        <end position="85"/>
    </location>
</feature>
<keyword evidence="8" id="KW-1185">Reference proteome</keyword>
<name>A0A4V5NWF7_9GAMM</name>
<dbReference type="PANTHER" id="PTHR33705:SF1">
    <property type="entry name" value="PHOSPHOCARRIER PROTEIN HPR"/>
    <property type="match status" value="1"/>
</dbReference>
<dbReference type="PROSITE" id="PS51350">
    <property type="entry name" value="PTS_HPR_DOM"/>
    <property type="match status" value="1"/>
</dbReference>
<evidence type="ECO:0000259" key="6">
    <source>
        <dbReference type="PROSITE" id="PS51350"/>
    </source>
</evidence>
<protein>
    <recommendedName>
        <fullName evidence="2">Phosphocarrier protein HPr</fullName>
    </recommendedName>
    <alternativeName>
        <fullName evidence="5">Histidine-containing protein</fullName>
    </alternativeName>
</protein>
<comment type="function">
    <text evidence="1">General (non sugar-specific) component of the phosphoenolpyruvate-dependent sugar phosphotransferase system (sugar PTS). This major carbohydrate active-transport system catalyzes the phosphorylation of incoming sugar substrates concomitantly with their translocation across the cell membrane. The phosphoryl group from phosphoenolpyruvate (PEP) is transferred to the phosphoryl carrier protein HPr by enzyme I. Phospho-HPr then transfers it to the PTS EIIA domain.</text>
</comment>
<dbReference type="PROSITE" id="PS00369">
    <property type="entry name" value="PTS_HPR_HIS"/>
    <property type="match status" value="1"/>
</dbReference>
<dbReference type="InterPro" id="IPR001020">
    <property type="entry name" value="PTS_HPr_His_P_site"/>
</dbReference>
<dbReference type="NCBIfam" id="TIGR01003">
    <property type="entry name" value="PTS_HPr_family"/>
    <property type="match status" value="1"/>
</dbReference>
<evidence type="ECO:0000256" key="1">
    <source>
        <dbReference type="ARBA" id="ARBA00003681"/>
    </source>
</evidence>
<dbReference type="OrthoDB" id="9809047at2"/>
<evidence type="ECO:0000256" key="4">
    <source>
        <dbReference type="ARBA" id="ARBA00022597"/>
    </source>
</evidence>
<proteinExistence type="predicted"/>
<evidence type="ECO:0000313" key="8">
    <source>
        <dbReference type="Proteomes" id="UP000305675"/>
    </source>
</evidence>
<dbReference type="Pfam" id="PF00381">
    <property type="entry name" value="PTS-HPr"/>
    <property type="match status" value="1"/>
</dbReference>
<accession>A0A4V5NWF7</accession>
<sequence length="85" mass="9176">MYRQSVVINAEHGIHTRPAALLVKQAKEFSGDILVSCSGKRASAKSLYRLQTLNLTQGSTIEFSAEGPGAEQAIAKLCELVASWQ</sequence>
<dbReference type="RefSeq" id="WP_136861958.1">
    <property type="nucleotide sequence ID" value="NZ_SWCJ01000002.1"/>
</dbReference>
<comment type="caution">
    <text evidence="7">The sequence shown here is derived from an EMBL/GenBank/DDBJ whole genome shotgun (WGS) entry which is preliminary data.</text>
</comment>
<dbReference type="PANTHER" id="PTHR33705">
    <property type="entry name" value="PHOSPHOCARRIER PROTEIN HPR"/>
    <property type="match status" value="1"/>
</dbReference>
<gene>
    <name evidence="7" type="ORF">FCL42_03270</name>
</gene>
<reference evidence="7 8" key="1">
    <citation type="submission" date="2019-04" db="EMBL/GenBank/DDBJ databases">
        <authorList>
            <person name="Hwang J.C."/>
        </authorList>
    </citation>
    <scope>NUCLEOTIDE SEQUENCE [LARGE SCALE GENOMIC DNA]</scope>
    <source>
        <strain evidence="7 8">IMCC35002</strain>
    </source>
</reference>
<dbReference type="CDD" id="cd00367">
    <property type="entry name" value="PTS-HPr_like"/>
    <property type="match status" value="1"/>
</dbReference>
<dbReference type="SUPFAM" id="SSF55594">
    <property type="entry name" value="HPr-like"/>
    <property type="match status" value="1"/>
</dbReference>
<organism evidence="7 8">
    <name type="scientific">Ferrimonas aestuarii</name>
    <dbReference type="NCBI Taxonomy" id="2569539"/>
    <lineage>
        <taxon>Bacteria</taxon>
        <taxon>Pseudomonadati</taxon>
        <taxon>Pseudomonadota</taxon>
        <taxon>Gammaproteobacteria</taxon>
        <taxon>Alteromonadales</taxon>
        <taxon>Ferrimonadaceae</taxon>
        <taxon>Ferrimonas</taxon>
    </lineage>
</organism>
<keyword evidence="4" id="KW-0762">Sugar transport</keyword>
<dbReference type="Gene3D" id="3.30.1340.10">
    <property type="entry name" value="HPr-like"/>
    <property type="match status" value="1"/>
</dbReference>
<dbReference type="AlphaFoldDB" id="A0A4V5NWF7"/>
<dbReference type="InterPro" id="IPR050399">
    <property type="entry name" value="HPr"/>
</dbReference>
<dbReference type="PRINTS" id="PR00107">
    <property type="entry name" value="PHOSPHOCPHPR"/>
</dbReference>
<evidence type="ECO:0000313" key="7">
    <source>
        <dbReference type="EMBL" id="TKB57312.1"/>
    </source>
</evidence>
<evidence type="ECO:0000256" key="5">
    <source>
        <dbReference type="ARBA" id="ARBA00033055"/>
    </source>
</evidence>
<dbReference type="InterPro" id="IPR000032">
    <property type="entry name" value="HPr-like"/>
</dbReference>
<dbReference type="EMBL" id="SWCJ01000002">
    <property type="protein sequence ID" value="TKB57312.1"/>
    <property type="molecule type" value="Genomic_DNA"/>
</dbReference>
<dbReference type="Proteomes" id="UP000305675">
    <property type="component" value="Unassembled WGS sequence"/>
</dbReference>
<evidence type="ECO:0000256" key="3">
    <source>
        <dbReference type="ARBA" id="ARBA00022448"/>
    </source>
</evidence>
<evidence type="ECO:0000256" key="2">
    <source>
        <dbReference type="ARBA" id="ARBA00020422"/>
    </source>
</evidence>
<dbReference type="InterPro" id="IPR035895">
    <property type="entry name" value="HPr-like_sf"/>
</dbReference>
<keyword evidence="3" id="KW-0813">Transport</keyword>